<dbReference type="InterPro" id="IPR016169">
    <property type="entry name" value="FAD-bd_PCMH_sub2"/>
</dbReference>
<dbReference type="InterPro" id="IPR006094">
    <property type="entry name" value="Oxid_FAD_bind_N"/>
</dbReference>
<dbReference type="Gene3D" id="3.30.465.10">
    <property type="match status" value="1"/>
</dbReference>
<keyword evidence="6" id="KW-0732">Signal</keyword>
<dbReference type="PANTHER" id="PTHR42973:SF39">
    <property type="entry name" value="FAD-BINDING PCMH-TYPE DOMAIN-CONTAINING PROTEIN"/>
    <property type="match status" value="1"/>
</dbReference>
<organism evidence="8 9">
    <name type="scientific">Marinomonas phaeophyticola</name>
    <dbReference type="NCBI Taxonomy" id="3004091"/>
    <lineage>
        <taxon>Bacteria</taxon>
        <taxon>Pseudomonadati</taxon>
        <taxon>Pseudomonadota</taxon>
        <taxon>Gammaproteobacteria</taxon>
        <taxon>Oceanospirillales</taxon>
        <taxon>Oceanospirillaceae</taxon>
        <taxon>Marinomonas</taxon>
    </lineage>
</organism>
<comment type="caution">
    <text evidence="8">The sequence shown here is derived from an EMBL/GenBank/DDBJ whole genome shotgun (WGS) entry which is preliminary data.</text>
</comment>
<keyword evidence="3" id="KW-0285">Flavoprotein</keyword>
<sequence length="376" mass="42109">MNEIRMMNINRRTLLKLFGLTAFTGPLAWAHVQGLDSDEDVQFMKKEHKRFDVYRRLFNKRFNAKPHIIAVCKTELGVQKAVKYADQHGLNINIKSGGHSFEGFSLNHGGMVIDLSQMNSLKLDNDHGLVADPAVSLAQLYHYCLPKGRLLPSGSCASVGLSGITLGGGYGLFSRQFGLTCDYLTGVRLVDVKGNVIDSDELPELLWACRGAGNGNFGVITQLRFKTVNAPTTLYQHRFRAYKLTPKKAAHLAKFWFKQCDTLPNHAFSAFVLNRDTLTIMLTATEHDEEMEQVLSTFNGVMDKNDRLKPDPIEIGVQYYYGHNKPLFFKNISAGYYQSFKDIEACAEALFTQVADTPGAIFQINTLGGRSITWHE</sequence>
<evidence type="ECO:0000256" key="1">
    <source>
        <dbReference type="ARBA" id="ARBA00001974"/>
    </source>
</evidence>
<gene>
    <name evidence="8" type="ORF">O1D97_02290</name>
</gene>
<dbReference type="SUPFAM" id="SSF56176">
    <property type="entry name" value="FAD-binding/transporter-associated domain-like"/>
    <property type="match status" value="1"/>
</dbReference>
<dbReference type="RefSeq" id="WP_269122461.1">
    <property type="nucleotide sequence ID" value="NZ_JAPUBN010000007.1"/>
</dbReference>
<keyword evidence="9" id="KW-1185">Reference proteome</keyword>
<evidence type="ECO:0000256" key="6">
    <source>
        <dbReference type="SAM" id="SignalP"/>
    </source>
</evidence>
<evidence type="ECO:0000313" key="9">
    <source>
        <dbReference type="Proteomes" id="UP001149719"/>
    </source>
</evidence>
<feature type="signal peptide" evidence="6">
    <location>
        <begin position="1"/>
        <end position="30"/>
    </location>
</feature>
<dbReference type="InterPro" id="IPR036318">
    <property type="entry name" value="FAD-bd_PCMH-like_sf"/>
</dbReference>
<dbReference type="Proteomes" id="UP001149719">
    <property type="component" value="Unassembled WGS sequence"/>
</dbReference>
<evidence type="ECO:0000259" key="7">
    <source>
        <dbReference type="PROSITE" id="PS51387"/>
    </source>
</evidence>
<reference evidence="8" key="1">
    <citation type="submission" date="2022-12" db="EMBL/GenBank/DDBJ databases">
        <title>Marinomonas 15G1-11 sp. nov, isolated from marine algae.</title>
        <authorList>
            <person name="Butt M."/>
            <person name="Choi D.G."/>
            <person name="Kim J.M."/>
            <person name="Lee J.K."/>
            <person name="Baek J.H."/>
            <person name="Jeon C.O."/>
        </authorList>
    </citation>
    <scope>NUCLEOTIDE SEQUENCE</scope>
    <source>
        <strain evidence="8">15G1-11</strain>
    </source>
</reference>
<evidence type="ECO:0000256" key="3">
    <source>
        <dbReference type="ARBA" id="ARBA00022630"/>
    </source>
</evidence>
<proteinExistence type="inferred from homology"/>
<feature type="domain" description="FAD-binding PCMH-type" evidence="7">
    <location>
        <begin position="62"/>
        <end position="230"/>
    </location>
</feature>
<keyword evidence="5" id="KW-0560">Oxidoreductase</keyword>
<comment type="similarity">
    <text evidence="2">Belongs to the oxygen-dependent FAD-linked oxidoreductase family.</text>
</comment>
<comment type="cofactor">
    <cofactor evidence="1">
        <name>FAD</name>
        <dbReference type="ChEBI" id="CHEBI:57692"/>
    </cofactor>
</comment>
<feature type="chain" id="PRO_5046822008" evidence="6">
    <location>
        <begin position="31"/>
        <end position="376"/>
    </location>
</feature>
<keyword evidence="4" id="KW-0274">FAD</keyword>
<dbReference type="PROSITE" id="PS51387">
    <property type="entry name" value="FAD_PCMH"/>
    <property type="match status" value="1"/>
</dbReference>
<dbReference type="EMBL" id="JAPUBN010000007">
    <property type="protein sequence ID" value="MCZ2720504.1"/>
    <property type="molecule type" value="Genomic_DNA"/>
</dbReference>
<accession>A0ABT4JQ64</accession>
<evidence type="ECO:0000313" key="8">
    <source>
        <dbReference type="EMBL" id="MCZ2720504.1"/>
    </source>
</evidence>
<dbReference type="Pfam" id="PF01565">
    <property type="entry name" value="FAD_binding_4"/>
    <property type="match status" value="1"/>
</dbReference>
<dbReference type="InterPro" id="IPR050416">
    <property type="entry name" value="FAD-linked_Oxidoreductase"/>
</dbReference>
<protein>
    <submittedName>
        <fullName evidence="8">FAD-binding oxidoreductase</fullName>
    </submittedName>
</protein>
<dbReference type="InterPro" id="IPR016166">
    <property type="entry name" value="FAD-bd_PCMH"/>
</dbReference>
<evidence type="ECO:0000256" key="5">
    <source>
        <dbReference type="ARBA" id="ARBA00023002"/>
    </source>
</evidence>
<name>A0ABT4JQ64_9GAMM</name>
<dbReference type="PANTHER" id="PTHR42973">
    <property type="entry name" value="BINDING OXIDOREDUCTASE, PUTATIVE (AFU_ORTHOLOGUE AFUA_1G17690)-RELATED"/>
    <property type="match status" value="1"/>
</dbReference>
<evidence type="ECO:0000256" key="2">
    <source>
        <dbReference type="ARBA" id="ARBA00005466"/>
    </source>
</evidence>
<evidence type="ECO:0000256" key="4">
    <source>
        <dbReference type="ARBA" id="ARBA00022827"/>
    </source>
</evidence>